<name>A0A1I3BBR7_9LACT</name>
<dbReference type="RefSeq" id="WP_092091409.1">
    <property type="nucleotide sequence ID" value="NZ_FOQE01000005.1"/>
</dbReference>
<dbReference type="InterPro" id="IPR057666">
    <property type="entry name" value="DrpA_SLOG"/>
</dbReference>
<comment type="similarity">
    <text evidence="1">Belongs to the DprA/Smf family.</text>
</comment>
<organism evidence="3 4">
    <name type="scientific">Pisciglobus halotolerans</name>
    <dbReference type="NCBI Taxonomy" id="745365"/>
    <lineage>
        <taxon>Bacteria</taxon>
        <taxon>Bacillati</taxon>
        <taxon>Bacillota</taxon>
        <taxon>Bacilli</taxon>
        <taxon>Lactobacillales</taxon>
        <taxon>Carnobacteriaceae</taxon>
    </lineage>
</organism>
<dbReference type="NCBIfam" id="TIGR00732">
    <property type="entry name" value="dprA"/>
    <property type="match status" value="1"/>
</dbReference>
<gene>
    <name evidence="3" type="ORF">SAMN04489868_10577</name>
</gene>
<feature type="domain" description="Smf/DprA SLOG" evidence="2">
    <location>
        <begin position="80"/>
        <end position="287"/>
    </location>
</feature>
<proteinExistence type="inferred from homology"/>
<evidence type="ECO:0000256" key="1">
    <source>
        <dbReference type="ARBA" id="ARBA00006525"/>
    </source>
</evidence>
<dbReference type="AlphaFoldDB" id="A0A1I3BBR7"/>
<protein>
    <submittedName>
        <fullName evidence="3">DNA processing protein</fullName>
    </submittedName>
</protein>
<dbReference type="PANTHER" id="PTHR43022:SF1">
    <property type="entry name" value="PROTEIN SMF"/>
    <property type="match status" value="1"/>
</dbReference>
<dbReference type="Gene3D" id="3.40.50.450">
    <property type="match status" value="1"/>
</dbReference>
<dbReference type="PANTHER" id="PTHR43022">
    <property type="entry name" value="PROTEIN SMF"/>
    <property type="match status" value="1"/>
</dbReference>
<evidence type="ECO:0000259" key="2">
    <source>
        <dbReference type="Pfam" id="PF02481"/>
    </source>
</evidence>
<evidence type="ECO:0000313" key="4">
    <source>
        <dbReference type="Proteomes" id="UP000198668"/>
    </source>
</evidence>
<accession>A0A1I3BBR7</accession>
<dbReference type="InterPro" id="IPR003488">
    <property type="entry name" value="DprA"/>
</dbReference>
<dbReference type="SUPFAM" id="SSF102405">
    <property type="entry name" value="MCP/YpsA-like"/>
    <property type="match status" value="1"/>
</dbReference>
<keyword evidence="4" id="KW-1185">Reference proteome</keyword>
<dbReference type="Proteomes" id="UP000198668">
    <property type="component" value="Unassembled WGS sequence"/>
</dbReference>
<sequence>MLLENLREDIFHLAMCKGVRSGQLLQMVAIKIDDPYCSLTDLCQKAGLTRKNRELFINSYQIFPLEEKLKEHQEKRIGWLTILDPAYPQYLKQIYDPPVILFYQGQLSLLQNDLLSVVGAREHSTYGTSVVKALVPELVQNHLTLVSGLAKGIDQLVHQQTIVHAGHTIAVIGTGLDCYYPFENRSLQKEIAQHQLLLSEYPAGTKPRRAHFPMRNRIIAGLSLGTLVIEAKYRSGSLITAQSALNEGREVFAIPGDIFNPFAVGTNDLIQHGAVCVTTVNDILQNLSKES</sequence>
<dbReference type="GO" id="GO:0009294">
    <property type="term" value="P:DNA-mediated transformation"/>
    <property type="evidence" value="ECO:0007669"/>
    <property type="project" value="InterPro"/>
</dbReference>
<dbReference type="EMBL" id="FOQE01000005">
    <property type="protein sequence ID" value="SFH59748.1"/>
    <property type="molecule type" value="Genomic_DNA"/>
</dbReference>
<reference evidence="3 4" key="1">
    <citation type="submission" date="2016-10" db="EMBL/GenBank/DDBJ databases">
        <authorList>
            <person name="de Groot N.N."/>
        </authorList>
    </citation>
    <scope>NUCLEOTIDE SEQUENCE [LARGE SCALE GENOMIC DNA]</scope>
    <source>
        <strain evidence="3 4">DSM 27630</strain>
    </source>
</reference>
<dbReference type="OrthoDB" id="9785707at2"/>
<dbReference type="Pfam" id="PF02481">
    <property type="entry name" value="DNA_processg_A"/>
    <property type="match status" value="1"/>
</dbReference>
<evidence type="ECO:0000313" key="3">
    <source>
        <dbReference type="EMBL" id="SFH59748.1"/>
    </source>
</evidence>